<protein>
    <recommendedName>
        <fullName evidence="5">Lipoprotein</fullName>
    </recommendedName>
</protein>
<evidence type="ECO:0000256" key="1">
    <source>
        <dbReference type="SAM" id="MobiDB-lite"/>
    </source>
</evidence>
<dbReference type="RefSeq" id="WP_179664173.1">
    <property type="nucleotide sequence ID" value="NZ_JACCBG010000001.1"/>
</dbReference>
<accession>A0A7Y9E7R1</accession>
<evidence type="ECO:0000313" key="4">
    <source>
        <dbReference type="Proteomes" id="UP000535511"/>
    </source>
</evidence>
<evidence type="ECO:0000256" key="2">
    <source>
        <dbReference type="SAM" id="SignalP"/>
    </source>
</evidence>
<dbReference type="AlphaFoldDB" id="A0A7Y9E7R1"/>
<reference evidence="3 4" key="1">
    <citation type="submission" date="2020-07" db="EMBL/GenBank/DDBJ databases">
        <title>Sequencing the genomes of 1000 actinobacteria strains.</title>
        <authorList>
            <person name="Klenk H.-P."/>
        </authorList>
    </citation>
    <scope>NUCLEOTIDE SEQUENCE [LARGE SCALE GENOMIC DNA]</scope>
    <source>
        <strain evidence="3 4">DSM 21350</strain>
    </source>
</reference>
<keyword evidence="4" id="KW-1185">Reference proteome</keyword>
<dbReference type="EMBL" id="JACCBG010000001">
    <property type="protein sequence ID" value="NYD42542.1"/>
    <property type="molecule type" value="Genomic_DNA"/>
</dbReference>
<feature type="chain" id="PRO_5038591158" description="Lipoprotein" evidence="2">
    <location>
        <begin position="27"/>
        <end position="139"/>
    </location>
</feature>
<evidence type="ECO:0008006" key="5">
    <source>
        <dbReference type="Google" id="ProtNLM"/>
    </source>
</evidence>
<dbReference type="Proteomes" id="UP000535511">
    <property type="component" value="Unassembled WGS sequence"/>
</dbReference>
<dbReference type="PROSITE" id="PS51257">
    <property type="entry name" value="PROKAR_LIPOPROTEIN"/>
    <property type="match status" value="1"/>
</dbReference>
<sequence>MGRQPRRVRLAGLAALAVVLSACGSATTTTDAGEAGRSPGRSQAPSPSPAPVPHWPAQGCATHSRSVIDYAADSHGAPSRRAAMARYVDAGTHVVPARRTPHGEPSWLVVKDDGEIVRAVYVEHFDGGWLVSGVEQCSG</sequence>
<name>A0A7Y9E7R1_9ACTN</name>
<keyword evidence="2" id="KW-0732">Signal</keyword>
<comment type="caution">
    <text evidence="3">The sequence shown here is derived from an EMBL/GenBank/DDBJ whole genome shotgun (WGS) entry which is preliminary data.</text>
</comment>
<feature type="signal peptide" evidence="2">
    <location>
        <begin position="1"/>
        <end position="26"/>
    </location>
</feature>
<proteinExistence type="predicted"/>
<gene>
    <name evidence="3" type="ORF">BJZ21_002625</name>
</gene>
<feature type="region of interest" description="Disordered" evidence="1">
    <location>
        <begin position="28"/>
        <end position="58"/>
    </location>
</feature>
<evidence type="ECO:0000313" key="3">
    <source>
        <dbReference type="EMBL" id="NYD42542.1"/>
    </source>
</evidence>
<organism evidence="3 4">
    <name type="scientific">Nocardioides panaciterrulae</name>
    <dbReference type="NCBI Taxonomy" id="661492"/>
    <lineage>
        <taxon>Bacteria</taxon>
        <taxon>Bacillati</taxon>
        <taxon>Actinomycetota</taxon>
        <taxon>Actinomycetes</taxon>
        <taxon>Propionibacteriales</taxon>
        <taxon>Nocardioidaceae</taxon>
        <taxon>Nocardioides</taxon>
    </lineage>
</organism>